<gene>
    <name evidence="1" type="ORF">SDC9_182337</name>
</gene>
<name>A0A645HGP0_9ZZZZ</name>
<reference evidence="1" key="1">
    <citation type="submission" date="2019-08" db="EMBL/GenBank/DDBJ databases">
        <authorList>
            <person name="Kucharzyk K."/>
            <person name="Murdoch R.W."/>
            <person name="Higgins S."/>
            <person name="Loffler F."/>
        </authorList>
    </citation>
    <scope>NUCLEOTIDE SEQUENCE</scope>
</reference>
<dbReference type="EMBL" id="VSSQ01088085">
    <property type="protein sequence ID" value="MPN34843.1"/>
    <property type="molecule type" value="Genomic_DNA"/>
</dbReference>
<evidence type="ECO:0000313" key="1">
    <source>
        <dbReference type="EMBL" id="MPN34843.1"/>
    </source>
</evidence>
<comment type="caution">
    <text evidence="1">The sequence shown here is derived from an EMBL/GenBank/DDBJ whole genome shotgun (WGS) entry which is preliminary data.</text>
</comment>
<proteinExistence type="predicted"/>
<accession>A0A645HGP0</accession>
<protein>
    <submittedName>
        <fullName evidence="1">Uncharacterized protein</fullName>
    </submittedName>
</protein>
<sequence>MKIELLFEGMREMNIAGWQNQYFCDIFDCYLALHQDLIKGRDDNLIVWADNAGFNPKEIYEKNILSEPLTTYIISEKLKWRLLED</sequence>
<dbReference type="AlphaFoldDB" id="A0A645HGP0"/>
<organism evidence="1">
    <name type="scientific">bioreactor metagenome</name>
    <dbReference type="NCBI Taxonomy" id="1076179"/>
    <lineage>
        <taxon>unclassified sequences</taxon>
        <taxon>metagenomes</taxon>
        <taxon>ecological metagenomes</taxon>
    </lineage>
</organism>